<feature type="domain" description="Glyoxalase-like" evidence="1">
    <location>
        <begin position="6"/>
        <end position="133"/>
    </location>
</feature>
<comment type="caution">
    <text evidence="2">The sequence shown here is derived from an EMBL/GenBank/DDBJ whole genome shotgun (WGS) entry which is preliminary data.</text>
</comment>
<evidence type="ECO:0000259" key="1">
    <source>
        <dbReference type="Pfam" id="PF18029"/>
    </source>
</evidence>
<gene>
    <name evidence="2" type="ORF">ACFSCY_10885</name>
</gene>
<sequence>MAIPLQITVDARDPRRLAAFWAVALGYVLQPPQPGYLIRTGNSAEAYEQYTAIIDPTGAGPRLLFQRVPEPKTIKNRVHLDVNAGHGAGDRQAAVRRHVAHLKAAGATVLHERNEPTGWWIVMADPEGNEFCLQ</sequence>
<dbReference type="PANTHER" id="PTHR35908:SF1">
    <property type="entry name" value="CONSERVED PROTEIN"/>
    <property type="match status" value="1"/>
</dbReference>
<dbReference type="RefSeq" id="WP_343976333.1">
    <property type="nucleotide sequence ID" value="NZ_BAAAJG010000008.1"/>
</dbReference>
<proteinExistence type="predicted"/>
<dbReference type="Gene3D" id="3.10.180.10">
    <property type="entry name" value="2,3-Dihydroxybiphenyl 1,2-Dioxygenase, domain 1"/>
    <property type="match status" value="1"/>
</dbReference>
<dbReference type="SUPFAM" id="SSF54593">
    <property type="entry name" value="Glyoxalase/Bleomycin resistance protein/Dihydroxybiphenyl dioxygenase"/>
    <property type="match status" value="1"/>
</dbReference>
<name>A0ABW4FID5_9PSEU</name>
<reference evidence="3" key="1">
    <citation type="journal article" date="2019" name="Int. J. Syst. Evol. Microbiol.">
        <title>The Global Catalogue of Microorganisms (GCM) 10K type strain sequencing project: providing services to taxonomists for standard genome sequencing and annotation.</title>
        <authorList>
            <consortium name="The Broad Institute Genomics Platform"/>
            <consortium name="The Broad Institute Genome Sequencing Center for Infectious Disease"/>
            <person name="Wu L."/>
            <person name="Ma J."/>
        </authorList>
    </citation>
    <scope>NUCLEOTIDE SEQUENCE [LARGE SCALE GENOMIC DNA]</scope>
    <source>
        <strain evidence="3">JCM 12165</strain>
    </source>
</reference>
<evidence type="ECO:0000313" key="3">
    <source>
        <dbReference type="Proteomes" id="UP001597145"/>
    </source>
</evidence>
<accession>A0ABW4FID5</accession>
<dbReference type="PANTHER" id="PTHR35908">
    <property type="entry name" value="HYPOTHETICAL FUSION PROTEIN"/>
    <property type="match status" value="1"/>
</dbReference>
<dbReference type="InterPro" id="IPR029068">
    <property type="entry name" value="Glyas_Bleomycin-R_OHBP_Dase"/>
</dbReference>
<evidence type="ECO:0000313" key="2">
    <source>
        <dbReference type="EMBL" id="MFD1529948.1"/>
    </source>
</evidence>
<dbReference type="EMBL" id="JBHUCP010000007">
    <property type="protein sequence ID" value="MFD1529948.1"/>
    <property type="molecule type" value="Genomic_DNA"/>
</dbReference>
<dbReference type="Proteomes" id="UP001597145">
    <property type="component" value="Unassembled WGS sequence"/>
</dbReference>
<dbReference type="InterPro" id="IPR041581">
    <property type="entry name" value="Glyoxalase_6"/>
</dbReference>
<organism evidence="2 3">
    <name type="scientific">Pseudonocardia aurantiaca</name>
    <dbReference type="NCBI Taxonomy" id="75290"/>
    <lineage>
        <taxon>Bacteria</taxon>
        <taxon>Bacillati</taxon>
        <taxon>Actinomycetota</taxon>
        <taxon>Actinomycetes</taxon>
        <taxon>Pseudonocardiales</taxon>
        <taxon>Pseudonocardiaceae</taxon>
        <taxon>Pseudonocardia</taxon>
    </lineage>
</organism>
<keyword evidence="3" id="KW-1185">Reference proteome</keyword>
<dbReference type="Pfam" id="PF18029">
    <property type="entry name" value="Glyoxalase_6"/>
    <property type="match status" value="1"/>
</dbReference>
<protein>
    <submittedName>
        <fullName evidence="2">VOC family protein</fullName>
    </submittedName>
</protein>